<gene>
    <name evidence="1" type="ORF">ACERK3_09500</name>
</gene>
<accession>A0ABV4U4K0</accession>
<comment type="caution">
    <text evidence="1">The sequence shown here is derived from an EMBL/GenBank/DDBJ whole genome shotgun (WGS) entry which is preliminary data.</text>
</comment>
<sequence>MSLKTQPIRYHVDVLKRDANGQLFRAGQCTLVHGRQYVDPAGRVRVASSRHAARKVARSVYPTPEFSLGRVNVQYTTALQENFA</sequence>
<organism evidence="1 2">
    <name type="scientific">Natronomicrosphaera hydrolytica</name>
    <dbReference type="NCBI Taxonomy" id="3242702"/>
    <lineage>
        <taxon>Bacteria</taxon>
        <taxon>Pseudomonadati</taxon>
        <taxon>Planctomycetota</taxon>
        <taxon>Phycisphaerae</taxon>
        <taxon>Phycisphaerales</taxon>
        <taxon>Phycisphaeraceae</taxon>
        <taxon>Natronomicrosphaera</taxon>
    </lineage>
</organism>
<dbReference type="Proteomes" id="UP001575105">
    <property type="component" value="Unassembled WGS sequence"/>
</dbReference>
<evidence type="ECO:0000313" key="1">
    <source>
        <dbReference type="EMBL" id="MFA9478530.1"/>
    </source>
</evidence>
<proteinExistence type="predicted"/>
<evidence type="ECO:0000313" key="2">
    <source>
        <dbReference type="Proteomes" id="UP001575105"/>
    </source>
</evidence>
<dbReference type="RefSeq" id="WP_425345456.1">
    <property type="nucleotide sequence ID" value="NZ_JBGUBD010000005.1"/>
</dbReference>
<reference evidence="1 2" key="1">
    <citation type="submission" date="2024-08" db="EMBL/GenBank/DDBJ databases">
        <title>Whole-genome sequencing of halo(alkali)philic microorganisms from hypersaline lakes.</title>
        <authorList>
            <person name="Sorokin D.Y."/>
            <person name="Merkel A.Y."/>
            <person name="Messina E."/>
            <person name="Yakimov M."/>
        </authorList>
    </citation>
    <scope>NUCLEOTIDE SEQUENCE [LARGE SCALE GENOMIC DNA]</scope>
    <source>
        <strain evidence="1 2">AB-hyl4</strain>
    </source>
</reference>
<name>A0ABV4U4K0_9BACT</name>
<keyword evidence="2" id="KW-1185">Reference proteome</keyword>
<dbReference type="EMBL" id="JBGUBD010000005">
    <property type="protein sequence ID" value="MFA9478530.1"/>
    <property type="molecule type" value="Genomic_DNA"/>
</dbReference>
<protein>
    <submittedName>
        <fullName evidence="1">Uncharacterized protein</fullName>
    </submittedName>
</protein>